<dbReference type="AlphaFoldDB" id="A0A2T0VX27"/>
<dbReference type="SUPFAM" id="SSF55347">
    <property type="entry name" value="Glyceraldehyde-3-phosphate dehydrogenase-like, C-terminal domain"/>
    <property type="match status" value="1"/>
</dbReference>
<dbReference type="Pfam" id="PF01408">
    <property type="entry name" value="GFO_IDH_MocA"/>
    <property type="match status" value="1"/>
</dbReference>
<name>A0A2T0VX27_9RHOB</name>
<feature type="domain" description="Gfo/Idh/MocA-like oxidoreductase N-terminal" evidence="1">
    <location>
        <begin position="2"/>
        <end position="124"/>
    </location>
</feature>
<feature type="domain" description="GFO/IDH/MocA-like oxidoreductase" evidence="2">
    <location>
        <begin position="135"/>
        <end position="254"/>
    </location>
</feature>
<dbReference type="Pfam" id="PF22725">
    <property type="entry name" value="GFO_IDH_MocA_C3"/>
    <property type="match status" value="1"/>
</dbReference>
<dbReference type="InterPro" id="IPR051317">
    <property type="entry name" value="Gfo/Idh/MocA_oxidoreduct"/>
</dbReference>
<gene>
    <name evidence="3" type="ORF">CLV80_10827</name>
</gene>
<dbReference type="GO" id="GO:0000166">
    <property type="term" value="F:nucleotide binding"/>
    <property type="evidence" value="ECO:0007669"/>
    <property type="project" value="InterPro"/>
</dbReference>
<keyword evidence="4" id="KW-1185">Reference proteome</keyword>
<dbReference type="PANTHER" id="PTHR43708:SF8">
    <property type="entry name" value="OXIDOREDUCTASE"/>
    <property type="match status" value="1"/>
</dbReference>
<accession>A0A2T0VX27</accession>
<dbReference type="EMBL" id="PVTP01000008">
    <property type="protein sequence ID" value="PRY76563.1"/>
    <property type="molecule type" value="Genomic_DNA"/>
</dbReference>
<sequence length="344" mass="37585">MRALFVGCGAMAAAWAEAVHKNDLLVGRVKIVALVDANLAAAQAFATAHGLTDAQIFTDIDDALANVETDMVFDVTPPEVRANIVRKSLKAGRHVLSEKPMAANMDEARELAILAQESRRLFTVTQNRRYKPGVRRIGAFLDSGVLGDITGIHADFFIGARFGGFRDQMDHVLLLDMAIHHFDAARFMSGQDAARVFCAETNPQGSWYAHGASAFATFEMSGGSFFTYRGSWCAEGERTSWDAAWRITGTKGNLIWDGEDKLDAYIADGDETFLRDFKRVDVPELSSDYQTQDHASVLAAFLDAIASGDRAETDSVDNLHSMAMVFGAIQSAQTGKQINITQDF</sequence>
<dbReference type="InterPro" id="IPR036291">
    <property type="entry name" value="NAD(P)-bd_dom_sf"/>
</dbReference>
<dbReference type="InterPro" id="IPR000683">
    <property type="entry name" value="Gfo/Idh/MocA-like_OxRdtase_N"/>
</dbReference>
<evidence type="ECO:0000259" key="1">
    <source>
        <dbReference type="Pfam" id="PF01408"/>
    </source>
</evidence>
<organism evidence="3 4">
    <name type="scientific">Yoonia maritima</name>
    <dbReference type="NCBI Taxonomy" id="1435347"/>
    <lineage>
        <taxon>Bacteria</taxon>
        <taxon>Pseudomonadati</taxon>
        <taxon>Pseudomonadota</taxon>
        <taxon>Alphaproteobacteria</taxon>
        <taxon>Rhodobacterales</taxon>
        <taxon>Paracoccaceae</taxon>
        <taxon>Yoonia</taxon>
    </lineage>
</organism>
<proteinExistence type="predicted"/>
<dbReference type="PANTHER" id="PTHR43708">
    <property type="entry name" value="CONSERVED EXPRESSED OXIDOREDUCTASE (EUROFUNG)"/>
    <property type="match status" value="1"/>
</dbReference>
<evidence type="ECO:0000313" key="4">
    <source>
        <dbReference type="Proteomes" id="UP000238007"/>
    </source>
</evidence>
<dbReference type="InterPro" id="IPR055170">
    <property type="entry name" value="GFO_IDH_MocA-like_dom"/>
</dbReference>
<dbReference type="Proteomes" id="UP000238007">
    <property type="component" value="Unassembled WGS sequence"/>
</dbReference>
<dbReference type="RefSeq" id="WP_106358215.1">
    <property type="nucleotide sequence ID" value="NZ_PVTP01000008.1"/>
</dbReference>
<comment type="caution">
    <text evidence="3">The sequence shown here is derived from an EMBL/GenBank/DDBJ whole genome shotgun (WGS) entry which is preliminary data.</text>
</comment>
<dbReference type="Gene3D" id="3.30.360.10">
    <property type="entry name" value="Dihydrodipicolinate Reductase, domain 2"/>
    <property type="match status" value="1"/>
</dbReference>
<protein>
    <submittedName>
        <fullName evidence="3">Putative dehydrogenase</fullName>
    </submittedName>
</protein>
<reference evidence="3 4" key="1">
    <citation type="submission" date="2018-03" db="EMBL/GenBank/DDBJ databases">
        <title>Genomic Encyclopedia of Archaeal and Bacterial Type Strains, Phase II (KMG-II): from individual species to whole genera.</title>
        <authorList>
            <person name="Goeker M."/>
        </authorList>
    </citation>
    <scope>NUCLEOTIDE SEQUENCE [LARGE SCALE GENOMIC DNA]</scope>
    <source>
        <strain evidence="3 4">DSM 101533</strain>
    </source>
</reference>
<evidence type="ECO:0000313" key="3">
    <source>
        <dbReference type="EMBL" id="PRY76563.1"/>
    </source>
</evidence>
<dbReference type="SUPFAM" id="SSF51735">
    <property type="entry name" value="NAD(P)-binding Rossmann-fold domains"/>
    <property type="match status" value="1"/>
</dbReference>
<dbReference type="Gene3D" id="3.40.50.720">
    <property type="entry name" value="NAD(P)-binding Rossmann-like Domain"/>
    <property type="match status" value="1"/>
</dbReference>
<evidence type="ECO:0000259" key="2">
    <source>
        <dbReference type="Pfam" id="PF22725"/>
    </source>
</evidence>
<dbReference type="OrthoDB" id="9800252at2"/>